<evidence type="ECO:0000313" key="1">
    <source>
        <dbReference type="EMBL" id="ATS92835.1"/>
    </source>
</evidence>
<gene>
    <name evidence="1" type="ORF">SEA_SULLEY_87</name>
</gene>
<name>A0A2D2W3R6_9CAUD</name>
<reference evidence="2" key="1">
    <citation type="submission" date="2017-09" db="EMBL/GenBank/DDBJ databases">
        <authorList>
            <person name="Ehlers B."/>
            <person name="Leendertz F.H."/>
        </authorList>
    </citation>
    <scope>NUCLEOTIDE SEQUENCE [LARGE SCALE GENOMIC DNA]</scope>
</reference>
<dbReference type="EMBL" id="MF919532">
    <property type="protein sequence ID" value="ATS92835.1"/>
    <property type="molecule type" value="Genomic_DNA"/>
</dbReference>
<protein>
    <submittedName>
        <fullName evidence="1">Uncharacterized protein</fullName>
    </submittedName>
</protein>
<organism evidence="1 2">
    <name type="scientific">Mycobacterium phage Sulley</name>
    <dbReference type="NCBI Taxonomy" id="2041550"/>
    <lineage>
        <taxon>Viruses</taxon>
        <taxon>Duplodnaviria</taxon>
        <taxon>Heunggongvirae</taxon>
        <taxon>Uroviricota</taxon>
        <taxon>Caudoviricetes</taxon>
        <taxon>Weiservirinae</taxon>
        <taxon>Anayavirus</taxon>
        <taxon>Anayavirus angelica</taxon>
    </lineage>
</organism>
<evidence type="ECO:0000313" key="2">
    <source>
        <dbReference type="Proteomes" id="UP000240651"/>
    </source>
</evidence>
<sequence length="273" mass="30208">MFTMIVQMHGRQEVTEHATIAEARKRLVDIAVASHSRIEGDDTTGEFIALTREGSDNPLVDWTYGAYRITEEPATFVPLSGGEVEALFPGNAEYVAVLIAHAVRNDGEPQVRGCELCRESLRLWLAAETDWRTVRAAHEAERALAAATARYMIDENLDADTVQMIRNSDRDGRGLLAVIVAEWLKLHPELSDRDRHAVTAAAHGWQRFDTGDGAPVRYAREGEEAVIIDYRGGALRIAERWICRVVDAVVIAGDPDDDQADVDRWLAAAPVPL</sequence>
<accession>A0A2D2W3R6</accession>
<proteinExistence type="predicted"/>
<dbReference type="Proteomes" id="UP000240651">
    <property type="component" value="Segment"/>
</dbReference>